<name>A0A3B0TSZ0_9ZZZZ</name>
<evidence type="ECO:0000256" key="3">
    <source>
        <dbReference type="ARBA" id="ARBA00022519"/>
    </source>
</evidence>
<evidence type="ECO:0000256" key="2">
    <source>
        <dbReference type="ARBA" id="ARBA00022475"/>
    </source>
</evidence>
<organism evidence="8">
    <name type="scientific">hydrothermal vent metagenome</name>
    <dbReference type="NCBI Taxonomy" id="652676"/>
    <lineage>
        <taxon>unclassified sequences</taxon>
        <taxon>metagenomes</taxon>
        <taxon>ecological metagenomes</taxon>
    </lineage>
</organism>
<sequence length="306" mass="35391">MSLSQLSKNFKRGLARNGLLMFSWAFERLPYSIVHFIMSIFLFIGYQFTIRQKRTARESLKIAFGDEKSDEEIKKIVKRCFRSFGEGMVEILYYMSHPEFARGKVVFEGKEYIDEAFKKGKGIVAVTAHFGNFPLMMLTCASEGYPVNSIIRPTRDKLVEEFLLKKRDQSGVHTVYAQPRKKCVSESLKVLRNNEMLFIPLDQNFGSSGGVFVDFFGQKAATATGPAVFASRTNAEVLLMFIIRQENGMHKIVVEPPFKMDETSSEEERVQVNIGRMTKRIEEYIRQYPHEWGWMHRRWKSKQSSG</sequence>
<keyword evidence="6" id="KW-0012">Acyltransferase</keyword>
<dbReference type="GO" id="GO:0005886">
    <property type="term" value="C:plasma membrane"/>
    <property type="evidence" value="ECO:0007669"/>
    <property type="project" value="UniProtKB-SubCell"/>
</dbReference>
<reference evidence="8" key="1">
    <citation type="submission" date="2018-06" db="EMBL/GenBank/DDBJ databases">
        <authorList>
            <person name="Zhirakovskaya E."/>
        </authorList>
    </citation>
    <scope>NUCLEOTIDE SEQUENCE</scope>
</reference>
<dbReference type="Pfam" id="PF03279">
    <property type="entry name" value="Lip_A_acyltrans"/>
    <property type="match status" value="1"/>
</dbReference>
<evidence type="ECO:0000256" key="1">
    <source>
        <dbReference type="ARBA" id="ARBA00004533"/>
    </source>
</evidence>
<dbReference type="GO" id="GO:0008610">
    <property type="term" value="P:lipid biosynthetic process"/>
    <property type="evidence" value="ECO:0007669"/>
    <property type="project" value="UniProtKB-ARBA"/>
</dbReference>
<evidence type="ECO:0000256" key="4">
    <source>
        <dbReference type="ARBA" id="ARBA00022679"/>
    </source>
</evidence>
<feature type="transmembrane region" description="Helical" evidence="7">
    <location>
        <begin position="29"/>
        <end position="48"/>
    </location>
</feature>
<dbReference type="PANTHER" id="PTHR30606">
    <property type="entry name" value="LIPID A BIOSYNTHESIS LAUROYL ACYLTRANSFERASE"/>
    <property type="match status" value="1"/>
</dbReference>
<proteinExistence type="predicted"/>
<dbReference type="EMBL" id="UOEN01000502">
    <property type="protein sequence ID" value="VAW19830.1"/>
    <property type="molecule type" value="Genomic_DNA"/>
</dbReference>
<dbReference type="PIRSF" id="PIRSF026649">
    <property type="entry name" value="MsbB"/>
    <property type="match status" value="1"/>
</dbReference>
<keyword evidence="5 7" id="KW-0472">Membrane</keyword>
<evidence type="ECO:0000256" key="5">
    <source>
        <dbReference type="ARBA" id="ARBA00023136"/>
    </source>
</evidence>
<dbReference type="AlphaFoldDB" id="A0A3B0TSZ0"/>
<gene>
    <name evidence="8" type="ORF">MNBD_BACTEROID05-712</name>
</gene>
<evidence type="ECO:0000256" key="7">
    <source>
        <dbReference type="SAM" id="Phobius"/>
    </source>
</evidence>
<dbReference type="GO" id="GO:0016746">
    <property type="term" value="F:acyltransferase activity"/>
    <property type="evidence" value="ECO:0007669"/>
    <property type="project" value="UniProtKB-KW"/>
</dbReference>
<evidence type="ECO:0000313" key="8">
    <source>
        <dbReference type="EMBL" id="VAW19830.1"/>
    </source>
</evidence>
<keyword evidence="2" id="KW-1003">Cell membrane</keyword>
<dbReference type="InterPro" id="IPR004960">
    <property type="entry name" value="LipA_acyltrans"/>
</dbReference>
<protein>
    <submittedName>
        <fullName evidence="8">Oligopeptide ABC transporter, periplasmic oligopeptide-binding protein OppA (TC 3.A.1.5.1)</fullName>
    </submittedName>
</protein>
<dbReference type="GO" id="GO:1901137">
    <property type="term" value="P:carbohydrate derivative biosynthetic process"/>
    <property type="evidence" value="ECO:0007669"/>
    <property type="project" value="UniProtKB-ARBA"/>
</dbReference>
<dbReference type="CDD" id="cd07984">
    <property type="entry name" value="LPLAT_LABLAT-like"/>
    <property type="match status" value="1"/>
</dbReference>
<comment type="subcellular location">
    <subcellularLocation>
        <location evidence="1">Cell inner membrane</location>
    </subcellularLocation>
</comment>
<accession>A0A3B0TSZ0</accession>
<evidence type="ECO:0000256" key="6">
    <source>
        <dbReference type="ARBA" id="ARBA00023315"/>
    </source>
</evidence>
<dbReference type="PANTHER" id="PTHR30606:SF10">
    <property type="entry name" value="PHOSPHATIDYLINOSITOL MANNOSIDE ACYLTRANSFERASE"/>
    <property type="match status" value="1"/>
</dbReference>
<keyword evidence="7" id="KW-1133">Transmembrane helix</keyword>
<keyword evidence="4" id="KW-0808">Transferase</keyword>
<keyword evidence="7" id="KW-0812">Transmembrane</keyword>
<keyword evidence="3" id="KW-0997">Cell inner membrane</keyword>